<comment type="caution">
    <text evidence="1">The sequence shown here is derived from an EMBL/GenBank/DDBJ whole genome shotgun (WGS) entry which is preliminary data.</text>
</comment>
<organism evidence="1 2">
    <name type="scientific">Leucogyrophana mollusca</name>
    <dbReference type="NCBI Taxonomy" id="85980"/>
    <lineage>
        <taxon>Eukaryota</taxon>
        <taxon>Fungi</taxon>
        <taxon>Dikarya</taxon>
        <taxon>Basidiomycota</taxon>
        <taxon>Agaricomycotina</taxon>
        <taxon>Agaricomycetes</taxon>
        <taxon>Agaricomycetidae</taxon>
        <taxon>Boletales</taxon>
        <taxon>Boletales incertae sedis</taxon>
        <taxon>Leucogyrophana</taxon>
    </lineage>
</organism>
<name>A0ACB8B498_9AGAM</name>
<dbReference type="Proteomes" id="UP000790709">
    <property type="component" value="Unassembled WGS sequence"/>
</dbReference>
<feature type="non-terminal residue" evidence="1">
    <location>
        <position position="78"/>
    </location>
</feature>
<keyword evidence="2" id="KW-1185">Reference proteome</keyword>
<protein>
    <submittedName>
        <fullName evidence="1">Uncharacterized protein</fullName>
    </submittedName>
</protein>
<evidence type="ECO:0000313" key="1">
    <source>
        <dbReference type="EMBL" id="KAH7920259.1"/>
    </source>
</evidence>
<sequence>MPRCQVRWYLVALTLLAVDFRVATHSTPINGGVETPPQNELSSLNLYPTLMEALSTYLGGRKVCFSAFCFYFLATVPA</sequence>
<proteinExistence type="predicted"/>
<reference evidence="1" key="1">
    <citation type="journal article" date="2021" name="New Phytol.">
        <title>Evolutionary innovations through gain and loss of genes in the ectomycorrhizal Boletales.</title>
        <authorList>
            <person name="Wu G."/>
            <person name="Miyauchi S."/>
            <person name="Morin E."/>
            <person name="Kuo A."/>
            <person name="Drula E."/>
            <person name="Varga T."/>
            <person name="Kohler A."/>
            <person name="Feng B."/>
            <person name="Cao Y."/>
            <person name="Lipzen A."/>
            <person name="Daum C."/>
            <person name="Hundley H."/>
            <person name="Pangilinan J."/>
            <person name="Johnson J."/>
            <person name="Barry K."/>
            <person name="LaButti K."/>
            <person name="Ng V."/>
            <person name="Ahrendt S."/>
            <person name="Min B."/>
            <person name="Choi I.G."/>
            <person name="Park H."/>
            <person name="Plett J.M."/>
            <person name="Magnuson J."/>
            <person name="Spatafora J.W."/>
            <person name="Nagy L.G."/>
            <person name="Henrissat B."/>
            <person name="Grigoriev I.V."/>
            <person name="Yang Z.L."/>
            <person name="Xu J."/>
            <person name="Martin F.M."/>
        </authorList>
    </citation>
    <scope>NUCLEOTIDE SEQUENCE</scope>
    <source>
        <strain evidence="1">KUC20120723A-06</strain>
    </source>
</reference>
<evidence type="ECO:0000313" key="2">
    <source>
        <dbReference type="Proteomes" id="UP000790709"/>
    </source>
</evidence>
<gene>
    <name evidence="1" type="ORF">BV22DRAFT_1040064</name>
</gene>
<dbReference type="EMBL" id="MU266593">
    <property type="protein sequence ID" value="KAH7920259.1"/>
    <property type="molecule type" value="Genomic_DNA"/>
</dbReference>
<accession>A0ACB8B498</accession>